<sequence>MRVNLLRGVGAATALYGLAVAARPDLLARPSGLVDPDGRTAPATAVSLRPLGWRDAASGIAMLTAPAGPALTAATLLRIAADLGDAVLLGGTLPGRGTRAKAVAVSVGWGALSVAGLLVHERKE</sequence>
<gene>
    <name evidence="1" type="ORF">ACEZDE_03820</name>
</gene>
<dbReference type="EMBL" id="JBHFAB010000002">
    <property type="protein sequence ID" value="MFC1415776.1"/>
    <property type="molecule type" value="Genomic_DNA"/>
</dbReference>
<accession>A0ABV6VQE1</accession>
<keyword evidence="2" id="KW-1185">Reference proteome</keyword>
<organism evidence="1 2">
    <name type="scientific">Streptacidiphilus cavernicola</name>
    <dbReference type="NCBI Taxonomy" id="3342716"/>
    <lineage>
        <taxon>Bacteria</taxon>
        <taxon>Bacillati</taxon>
        <taxon>Actinomycetota</taxon>
        <taxon>Actinomycetes</taxon>
        <taxon>Kitasatosporales</taxon>
        <taxon>Streptomycetaceae</taxon>
        <taxon>Streptacidiphilus</taxon>
    </lineage>
</organism>
<dbReference type="RefSeq" id="WP_380532055.1">
    <property type="nucleotide sequence ID" value="NZ_JBHFAB010000002.1"/>
</dbReference>
<proteinExistence type="predicted"/>
<protein>
    <recommendedName>
        <fullName evidence="3">DUF4267 domain-containing protein</fullName>
    </recommendedName>
</protein>
<dbReference type="Proteomes" id="UP001592531">
    <property type="component" value="Unassembled WGS sequence"/>
</dbReference>
<reference evidence="1 2" key="1">
    <citation type="submission" date="2024-09" db="EMBL/GenBank/DDBJ databases">
        <authorList>
            <person name="Lee S.D."/>
        </authorList>
    </citation>
    <scope>NUCLEOTIDE SEQUENCE [LARGE SCALE GENOMIC DNA]</scope>
    <source>
        <strain evidence="1 2">N8-3</strain>
    </source>
</reference>
<evidence type="ECO:0008006" key="3">
    <source>
        <dbReference type="Google" id="ProtNLM"/>
    </source>
</evidence>
<evidence type="ECO:0000313" key="1">
    <source>
        <dbReference type="EMBL" id="MFC1415776.1"/>
    </source>
</evidence>
<name>A0ABV6VQE1_9ACTN</name>
<evidence type="ECO:0000313" key="2">
    <source>
        <dbReference type="Proteomes" id="UP001592531"/>
    </source>
</evidence>
<comment type="caution">
    <text evidence="1">The sequence shown here is derived from an EMBL/GenBank/DDBJ whole genome shotgun (WGS) entry which is preliminary data.</text>
</comment>